<dbReference type="PROSITE" id="PS51819">
    <property type="entry name" value="VOC"/>
    <property type="match status" value="2"/>
</dbReference>
<evidence type="ECO:0000256" key="1">
    <source>
        <dbReference type="ARBA" id="ARBA00022723"/>
    </source>
</evidence>
<dbReference type="EMBL" id="CP089982">
    <property type="protein sequence ID" value="WXA96274.1"/>
    <property type="molecule type" value="Genomic_DNA"/>
</dbReference>
<evidence type="ECO:0000259" key="2">
    <source>
        <dbReference type="PROSITE" id="PS51819"/>
    </source>
</evidence>
<dbReference type="InterPro" id="IPR037523">
    <property type="entry name" value="VOC_core"/>
</dbReference>
<organism evidence="3 4">
    <name type="scientific">Pendulispora brunnea</name>
    <dbReference type="NCBI Taxonomy" id="2905690"/>
    <lineage>
        <taxon>Bacteria</taxon>
        <taxon>Pseudomonadati</taxon>
        <taxon>Myxococcota</taxon>
        <taxon>Myxococcia</taxon>
        <taxon>Myxococcales</taxon>
        <taxon>Sorangiineae</taxon>
        <taxon>Pendulisporaceae</taxon>
        <taxon>Pendulispora</taxon>
    </lineage>
</organism>
<sequence length="293" mass="32309">MIATTHLRGVLLEAPDLTTAKVFYEDAWGLESLRSKEAAALYFRGRGDEPWIFGLTSGPRRRLRRLRLGLATREHVDLAYAELQHAGVTVVSPPVMLPGPGEYYGLLFKDPDGQLVELSATQKTAGPGWIAKYLPERMSHVVLNSPNARDTARFYVDILGFAVSDWYERDAIIFLRCNQDHHCIGLSQCEQASLNHVAFLVDDQGAVLHAGARAGKRGAKSIWGPGRHGPGGNVFDYFEDPSGFVVEYTAELIQIPPDTPWSAREWERTSANANVWGTGGPTPRALELMAGPR</sequence>
<dbReference type="PANTHER" id="PTHR43048">
    <property type="entry name" value="METHYLMALONYL-COA EPIMERASE"/>
    <property type="match status" value="1"/>
</dbReference>
<name>A0ABZ2KDY5_9BACT</name>
<dbReference type="Proteomes" id="UP001379533">
    <property type="component" value="Chromosome"/>
</dbReference>
<reference evidence="3 4" key="1">
    <citation type="submission" date="2021-12" db="EMBL/GenBank/DDBJ databases">
        <title>Discovery of the Pendulisporaceae a myxobacterial family with distinct sporulation behavior and unique specialized metabolism.</title>
        <authorList>
            <person name="Garcia R."/>
            <person name="Popoff A."/>
            <person name="Bader C.D."/>
            <person name="Loehr J."/>
            <person name="Walesch S."/>
            <person name="Walt C."/>
            <person name="Boldt J."/>
            <person name="Bunk B."/>
            <person name="Haeckl F.J.F.P.J."/>
            <person name="Gunesch A.P."/>
            <person name="Birkelbach J."/>
            <person name="Nuebel U."/>
            <person name="Pietschmann T."/>
            <person name="Bach T."/>
            <person name="Mueller R."/>
        </authorList>
    </citation>
    <scope>NUCLEOTIDE SEQUENCE [LARGE SCALE GENOMIC DNA]</scope>
    <source>
        <strain evidence="3 4">MSr12523</strain>
    </source>
</reference>
<proteinExistence type="predicted"/>
<dbReference type="PANTHER" id="PTHR43048:SF3">
    <property type="entry name" value="METHYLMALONYL-COA EPIMERASE, MITOCHONDRIAL"/>
    <property type="match status" value="1"/>
</dbReference>
<dbReference type="Pfam" id="PF00903">
    <property type="entry name" value="Glyoxalase"/>
    <property type="match status" value="2"/>
</dbReference>
<protein>
    <submittedName>
        <fullName evidence="3">VOC family protein</fullName>
    </submittedName>
</protein>
<dbReference type="RefSeq" id="WP_394846891.1">
    <property type="nucleotide sequence ID" value="NZ_CP089982.1"/>
</dbReference>
<accession>A0ABZ2KDY5</accession>
<dbReference type="InterPro" id="IPR029068">
    <property type="entry name" value="Glyas_Bleomycin-R_OHBP_Dase"/>
</dbReference>
<dbReference type="Gene3D" id="3.10.180.10">
    <property type="entry name" value="2,3-Dihydroxybiphenyl 1,2-Dioxygenase, domain 1"/>
    <property type="match status" value="2"/>
</dbReference>
<evidence type="ECO:0000313" key="3">
    <source>
        <dbReference type="EMBL" id="WXA96274.1"/>
    </source>
</evidence>
<dbReference type="InterPro" id="IPR004360">
    <property type="entry name" value="Glyas_Fos-R_dOase_dom"/>
</dbReference>
<keyword evidence="1" id="KW-0479">Metal-binding</keyword>
<feature type="domain" description="VOC" evidence="2">
    <location>
        <begin position="6"/>
        <end position="121"/>
    </location>
</feature>
<dbReference type="InterPro" id="IPR051785">
    <property type="entry name" value="MMCE/EMCE_epimerase"/>
</dbReference>
<evidence type="ECO:0000313" key="4">
    <source>
        <dbReference type="Proteomes" id="UP001379533"/>
    </source>
</evidence>
<feature type="domain" description="VOC" evidence="2">
    <location>
        <begin position="137"/>
        <end position="251"/>
    </location>
</feature>
<gene>
    <name evidence="3" type="ORF">LZC95_05415</name>
</gene>
<dbReference type="SUPFAM" id="SSF54593">
    <property type="entry name" value="Glyoxalase/Bleomycin resistance protein/Dihydroxybiphenyl dioxygenase"/>
    <property type="match status" value="1"/>
</dbReference>
<keyword evidence="4" id="KW-1185">Reference proteome</keyword>